<feature type="transmembrane region" description="Helical" evidence="2">
    <location>
        <begin position="169"/>
        <end position="197"/>
    </location>
</feature>
<reference evidence="3" key="1">
    <citation type="journal article" date="2021" name="PeerJ">
        <title>Extensive microbial diversity within the chicken gut microbiome revealed by metagenomics and culture.</title>
        <authorList>
            <person name="Gilroy R."/>
            <person name="Ravi A."/>
            <person name="Getino M."/>
            <person name="Pursley I."/>
            <person name="Horton D.L."/>
            <person name="Alikhan N.F."/>
            <person name="Baker D."/>
            <person name="Gharbi K."/>
            <person name="Hall N."/>
            <person name="Watson M."/>
            <person name="Adriaenssens E.M."/>
            <person name="Foster-Nyarko E."/>
            <person name="Jarju S."/>
            <person name="Secka A."/>
            <person name="Antonio M."/>
            <person name="Oren A."/>
            <person name="Chaudhuri R.R."/>
            <person name="La Ragione R."/>
            <person name="Hildebrand F."/>
            <person name="Pallen M.J."/>
        </authorList>
    </citation>
    <scope>NUCLEOTIDE SEQUENCE</scope>
    <source>
        <strain evidence="3">ChiHjej9B8-13557</strain>
    </source>
</reference>
<feature type="compositionally biased region" description="Basic and acidic residues" evidence="1">
    <location>
        <begin position="109"/>
        <end position="119"/>
    </location>
</feature>
<evidence type="ECO:0000313" key="4">
    <source>
        <dbReference type="Proteomes" id="UP000824211"/>
    </source>
</evidence>
<evidence type="ECO:0000256" key="2">
    <source>
        <dbReference type="SAM" id="Phobius"/>
    </source>
</evidence>
<keyword evidence="2" id="KW-0472">Membrane</keyword>
<evidence type="ECO:0000256" key="1">
    <source>
        <dbReference type="SAM" id="MobiDB-lite"/>
    </source>
</evidence>
<organism evidence="3 4">
    <name type="scientific">Candidatus Faecalibacterium faecipullorum</name>
    <dbReference type="NCBI Taxonomy" id="2838578"/>
    <lineage>
        <taxon>Bacteria</taxon>
        <taxon>Bacillati</taxon>
        <taxon>Bacillota</taxon>
        <taxon>Clostridia</taxon>
        <taxon>Eubacteriales</taxon>
        <taxon>Oscillospiraceae</taxon>
        <taxon>Faecalibacterium</taxon>
    </lineage>
</organism>
<dbReference type="Proteomes" id="UP000824211">
    <property type="component" value="Unassembled WGS sequence"/>
</dbReference>
<dbReference type="AlphaFoldDB" id="A0A9D2S784"/>
<accession>A0A9D2S784</accession>
<keyword evidence="2" id="KW-0812">Transmembrane</keyword>
<proteinExistence type="predicted"/>
<comment type="caution">
    <text evidence="3">The sequence shown here is derived from an EMBL/GenBank/DDBJ whole genome shotgun (WGS) entry which is preliminary data.</text>
</comment>
<feature type="region of interest" description="Disordered" evidence="1">
    <location>
        <begin position="310"/>
        <end position="340"/>
    </location>
</feature>
<evidence type="ECO:0000313" key="3">
    <source>
        <dbReference type="EMBL" id="HJB58531.1"/>
    </source>
</evidence>
<dbReference type="EMBL" id="DWXX01000044">
    <property type="protein sequence ID" value="HJB58531.1"/>
    <property type="molecule type" value="Genomic_DNA"/>
</dbReference>
<feature type="compositionally biased region" description="Low complexity" evidence="1">
    <location>
        <begin position="311"/>
        <end position="326"/>
    </location>
</feature>
<feature type="transmembrane region" description="Helical" evidence="2">
    <location>
        <begin position="209"/>
        <end position="232"/>
    </location>
</feature>
<protein>
    <submittedName>
        <fullName evidence="3">5-bromo-4-chloroindolyl phosphate hydrolysis family protein</fullName>
    </submittedName>
</protein>
<keyword evidence="2" id="KW-1133">Transmembrane helix</keyword>
<feature type="compositionally biased region" description="Basic and acidic residues" evidence="1">
    <location>
        <begin position="89"/>
        <end position="98"/>
    </location>
</feature>
<dbReference type="InterPro" id="IPR018770">
    <property type="entry name" value="ChloroindolylP_hydrolase"/>
</dbReference>
<feature type="compositionally biased region" description="Basic residues" evidence="1">
    <location>
        <begin position="99"/>
        <end position="108"/>
    </location>
</feature>
<gene>
    <name evidence="3" type="ORF">H9771_02535</name>
</gene>
<dbReference type="Pfam" id="PF10112">
    <property type="entry name" value="Halogen_Hydrol"/>
    <property type="match status" value="1"/>
</dbReference>
<reference evidence="3" key="2">
    <citation type="submission" date="2021-04" db="EMBL/GenBank/DDBJ databases">
        <authorList>
            <person name="Gilroy R."/>
        </authorList>
    </citation>
    <scope>NUCLEOTIDE SEQUENCE</scope>
    <source>
        <strain evidence="3">ChiHjej9B8-13557</strain>
    </source>
</reference>
<feature type="region of interest" description="Disordered" evidence="1">
    <location>
        <begin position="89"/>
        <end position="120"/>
    </location>
</feature>
<name>A0A9D2S784_9FIRM</name>
<sequence length="476" mass="51742">MDDNREKQEKKDPGRDEAAVQAELERQLRDLGVSVNDLGATVGDAFRHGFEGRGDELGRQVSGVADDVTAILNSVVDEVAGAFREAAQDLRDDKDKRRAREQRRRRREARRDGYGRPEADAPYDYAAQFEAGPGRVSFGRWRSDRDAAPAPGGEGGYVRTIRWSARKRFGIGLALAATCGILAFSFFVGGIACLVGTEAVLADSVAEAVLVWTGIGLFVGGGLCTGGALYGGEQLEASKLLRRCADTFDGLDLSDGVDLDDLAGLVQIKKKKLRKQLREYIGRGWLAGWLDEKEDCLYLSAADYRAAHNIPAAPDRQPAPAAKPAPDSAEGADGGQKPPLHLETARRFAQVLEKERRLMADPAAREELERMQQTTEAICAWLESHPESAPKARRFAEYYIPTTLKLLHTYNDVQGQQGENAEAIRRDIGGILHTLNTAYANLYDTLLGDAALDVSSEIAALEGMLASDGLTGEGLR</sequence>